<keyword evidence="12" id="KW-1185">Reference proteome</keyword>
<feature type="transmembrane region" description="Helical" evidence="9">
    <location>
        <begin position="95"/>
        <end position="112"/>
    </location>
</feature>
<protein>
    <submittedName>
        <fullName evidence="11">HAD-IC family P-type ATPase</fullName>
    </submittedName>
</protein>
<feature type="transmembrane region" description="Helical" evidence="9">
    <location>
        <begin position="768"/>
        <end position="787"/>
    </location>
</feature>
<dbReference type="NCBIfam" id="TIGR01494">
    <property type="entry name" value="ATPase_P-type"/>
    <property type="match status" value="2"/>
</dbReference>
<dbReference type="InterPro" id="IPR023298">
    <property type="entry name" value="ATPase_P-typ_TM_dom_sf"/>
</dbReference>
<dbReference type="SFLD" id="SFLDS00003">
    <property type="entry name" value="Haloacid_Dehalogenase"/>
    <property type="match status" value="1"/>
</dbReference>
<dbReference type="SMART" id="SM00831">
    <property type="entry name" value="Cation_ATPase_N"/>
    <property type="match status" value="1"/>
</dbReference>
<dbReference type="InterPro" id="IPR001757">
    <property type="entry name" value="P_typ_ATPase"/>
</dbReference>
<evidence type="ECO:0000256" key="5">
    <source>
        <dbReference type="ARBA" id="ARBA00022840"/>
    </source>
</evidence>
<feature type="transmembrane region" description="Helical" evidence="9">
    <location>
        <begin position="259"/>
        <end position="278"/>
    </location>
</feature>
<dbReference type="SUPFAM" id="SSF56784">
    <property type="entry name" value="HAD-like"/>
    <property type="match status" value="1"/>
</dbReference>
<dbReference type="Gene3D" id="1.20.1110.10">
    <property type="entry name" value="Calcium-transporting ATPase, transmembrane domain"/>
    <property type="match status" value="1"/>
</dbReference>
<feature type="transmembrane region" description="Helical" evidence="9">
    <location>
        <begin position="71"/>
        <end position="89"/>
    </location>
</feature>
<dbReference type="Proteomes" id="UP001556617">
    <property type="component" value="Unassembled WGS sequence"/>
</dbReference>
<keyword evidence="4" id="KW-0547">Nucleotide-binding</keyword>
<dbReference type="InterPro" id="IPR006068">
    <property type="entry name" value="ATPase_P-typ_cation-transptr_C"/>
</dbReference>
<dbReference type="InterPro" id="IPR008250">
    <property type="entry name" value="ATPase_P-typ_transduc_dom_A_sf"/>
</dbReference>
<dbReference type="SFLD" id="SFLDF00027">
    <property type="entry name" value="p-type_atpase"/>
    <property type="match status" value="1"/>
</dbReference>
<evidence type="ECO:0000313" key="12">
    <source>
        <dbReference type="Proteomes" id="UP001556617"/>
    </source>
</evidence>
<dbReference type="Gene3D" id="3.40.50.1000">
    <property type="entry name" value="HAD superfamily/HAD-like"/>
    <property type="match status" value="1"/>
</dbReference>
<feature type="domain" description="Cation-transporting P-type ATPase N-terminal" evidence="10">
    <location>
        <begin position="18"/>
        <end position="91"/>
    </location>
</feature>
<accession>A0ABV3S3V9</accession>
<feature type="transmembrane region" description="Helical" evidence="9">
    <location>
        <begin position="696"/>
        <end position="716"/>
    </location>
</feature>
<dbReference type="InterPro" id="IPR023214">
    <property type="entry name" value="HAD_sf"/>
</dbReference>
<feature type="transmembrane region" description="Helical" evidence="9">
    <location>
        <begin position="793"/>
        <end position="814"/>
    </location>
</feature>
<evidence type="ECO:0000313" key="11">
    <source>
        <dbReference type="EMBL" id="MEX0380758.1"/>
    </source>
</evidence>
<gene>
    <name evidence="11" type="ORF">AB3K24_05270</name>
</gene>
<dbReference type="Pfam" id="PF00689">
    <property type="entry name" value="Cation_ATPase_C"/>
    <property type="match status" value="1"/>
</dbReference>
<dbReference type="InterPro" id="IPR023299">
    <property type="entry name" value="ATPase_P-typ_cyto_dom_N"/>
</dbReference>
<dbReference type="Pfam" id="PF00690">
    <property type="entry name" value="Cation_ATPase_N"/>
    <property type="match status" value="1"/>
</dbReference>
<evidence type="ECO:0000256" key="3">
    <source>
        <dbReference type="ARBA" id="ARBA00022692"/>
    </source>
</evidence>
<proteinExistence type="inferred from homology"/>
<dbReference type="PANTHER" id="PTHR43294:SF20">
    <property type="entry name" value="P-TYPE ATPASE"/>
    <property type="match status" value="1"/>
</dbReference>
<dbReference type="RefSeq" id="WP_367974148.1">
    <property type="nucleotide sequence ID" value="NZ_JBFPEQ010000001.1"/>
</dbReference>
<dbReference type="Gene3D" id="2.70.150.10">
    <property type="entry name" value="Calcium-transporting ATPase, cytoplasmic transduction domain A"/>
    <property type="match status" value="1"/>
</dbReference>
<feature type="transmembrane region" description="Helical" evidence="9">
    <location>
        <begin position="835"/>
        <end position="854"/>
    </location>
</feature>
<evidence type="ECO:0000256" key="2">
    <source>
        <dbReference type="ARBA" id="ARBA00005675"/>
    </source>
</evidence>
<dbReference type="EMBL" id="JBFPER010000001">
    <property type="protein sequence ID" value="MEX0380758.1"/>
    <property type="molecule type" value="Genomic_DNA"/>
</dbReference>
<dbReference type="SUPFAM" id="SSF81660">
    <property type="entry name" value="Metal cation-transporting ATPase, ATP-binding domain N"/>
    <property type="match status" value="1"/>
</dbReference>
<keyword evidence="5" id="KW-0067">ATP-binding</keyword>
<evidence type="ECO:0000256" key="7">
    <source>
        <dbReference type="ARBA" id="ARBA00022989"/>
    </source>
</evidence>
<dbReference type="InterPro" id="IPR050510">
    <property type="entry name" value="Cation_transp_ATPase_P-type"/>
</dbReference>
<evidence type="ECO:0000256" key="1">
    <source>
        <dbReference type="ARBA" id="ARBA00004141"/>
    </source>
</evidence>
<dbReference type="InterPro" id="IPR036412">
    <property type="entry name" value="HAD-like_sf"/>
</dbReference>
<dbReference type="Gene3D" id="3.40.1110.10">
    <property type="entry name" value="Calcium-transporting ATPase, cytoplasmic domain N"/>
    <property type="match status" value="1"/>
</dbReference>
<dbReference type="SUPFAM" id="SSF81653">
    <property type="entry name" value="Calcium ATPase, transduction domain A"/>
    <property type="match status" value="1"/>
</dbReference>
<comment type="subcellular location">
    <subcellularLocation>
        <location evidence="1">Membrane</location>
        <topology evidence="1">Multi-pass membrane protein</topology>
    </subcellularLocation>
</comment>
<comment type="similarity">
    <text evidence="2">Belongs to the cation transport ATPase (P-type) (TC 3.A.3) family. Type IIA subfamily.</text>
</comment>
<organism evidence="11 12">
    <name type="scientific">Leuconostoc aquikimchii</name>
    <dbReference type="NCBI Taxonomy" id="3236804"/>
    <lineage>
        <taxon>Bacteria</taxon>
        <taxon>Bacillati</taxon>
        <taxon>Bacillota</taxon>
        <taxon>Bacilli</taxon>
        <taxon>Lactobacillales</taxon>
        <taxon>Lactobacillaceae</taxon>
        <taxon>Leuconostoc</taxon>
    </lineage>
</organism>
<feature type="transmembrane region" description="Helical" evidence="9">
    <location>
        <begin position="284"/>
        <end position="310"/>
    </location>
</feature>
<dbReference type="PANTHER" id="PTHR43294">
    <property type="entry name" value="SODIUM/POTASSIUM-TRANSPORTING ATPASE SUBUNIT ALPHA"/>
    <property type="match status" value="1"/>
</dbReference>
<dbReference type="PRINTS" id="PR00120">
    <property type="entry name" value="HATPASE"/>
</dbReference>
<evidence type="ECO:0000256" key="8">
    <source>
        <dbReference type="ARBA" id="ARBA00023136"/>
    </source>
</evidence>
<dbReference type="InterPro" id="IPR018303">
    <property type="entry name" value="ATPase_P-typ_P_site"/>
</dbReference>
<keyword evidence="7 9" id="KW-1133">Transmembrane helix</keyword>
<evidence type="ECO:0000256" key="4">
    <source>
        <dbReference type="ARBA" id="ARBA00022741"/>
    </source>
</evidence>
<evidence type="ECO:0000256" key="9">
    <source>
        <dbReference type="SAM" id="Phobius"/>
    </source>
</evidence>
<feature type="transmembrane region" description="Helical" evidence="9">
    <location>
        <begin position="728"/>
        <end position="747"/>
    </location>
</feature>
<dbReference type="SUPFAM" id="SSF81665">
    <property type="entry name" value="Calcium ATPase, transmembrane domain M"/>
    <property type="match status" value="1"/>
</dbReference>
<keyword evidence="8 9" id="KW-0472">Membrane</keyword>
<dbReference type="PROSITE" id="PS00154">
    <property type="entry name" value="ATPASE_E1_E2"/>
    <property type="match status" value="1"/>
</dbReference>
<reference evidence="11 12" key="1">
    <citation type="submission" date="2024-07" db="EMBL/GenBank/DDBJ databases">
        <authorList>
            <person name="Yun M."/>
        </authorList>
    </citation>
    <scope>NUCLEOTIDE SEQUENCE [LARGE SCALE GENOMIC DNA]</scope>
    <source>
        <strain evidence="11 12">MS01</strain>
    </source>
</reference>
<name>A0ABV3S3V9_9LACO</name>
<dbReference type="Pfam" id="PF00702">
    <property type="entry name" value="Hydrolase"/>
    <property type="match status" value="1"/>
</dbReference>
<dbReference type="PRINTS" id="PR00119">
    <property type="entry name" value="CATATPASE"/>
</dbReference>
<evidence type="ECO:0000256" key="6">
    <source>
        <dbReference type="ARBA" id="ARBA00022967"/>
    </source>
</evidence>
<feature type="transmembrane region" description="Helical" evidence="9">
    <location>
        <begin position="866"/>
        <end position="885"/>
    </location>
</feature>
<dbReference type="Pfam" id="PF00122">
    <property type="entry name" value="E1-E2_ATPase"/>
    <property type="match status" value="1"/>
</dbReference>
<dbReference type="SFLD" id="SFLDG00002">
    <property type="entry name" value="C1.7:_P-type_atpase_like"/>
    <property type="match status" value="1"/>
</dbReference>
<evidence type="ECO:0000259" key="10">
    <source>
        <dbReference type="SMART" id="SM00831"/>
    </source>
</evidence>
<keyword evidence="6" id="KW-1278">Translocase</keyword>
<dbReference type="InterPro" id="IPR059000">
    <property type="entry name" value="ATPase_P-type_domA"/>
</dbReference>
<dbReference type="InterPro" id="IPR004014">
    <property type="entry name" value="ATPase_P-typ_cation-transptr_N"/>
</dbReference>
<keyword evidence="3 9" id="KW-0812">Transmembrane</keyword>
<comment type="caution">
    <text evidence="11">The sequence shown here is derived from an EMBL/GenBank/DDBJ whole genome shotgun (WGS) entry which is preliminary data.</text>
</comment>
<dbReference type="InterPro" id="IPR044492">
    <property type="entry name" value="P_typ_ATPase_HD_dom"/>
</dbReference>
<sequence>MKTKDDDNVPIPEPLLHNYHAEDWQKVIKDFEGHYPSGLTDDEVSAKLTTYGFNEMSLKSTPKWLIFLKQFNNVIIYILIAAALLTLLMRHYSDATVIGLVVIINALIGYFQEINASNALEKIKNMLSVEATVIRNGTRFDIPSRNLVPGDLVYLEAGDNVPADLRIVDSDNLRIQESSLTGEADSVLKSDMSVATKTPLAERVNMAYATTAVTNGSATGIVIATGLKTEIGLISQSVSDVKDNKSPLTKELDTLGRGISWFIIGVAVVTFVLGWVMNVYTLPVLAMAIITMIVGSMPEGLPAATSVILATGVQTLTKQRAIVKTLPAAETLGAVDIIASDKTGTLTKNEMTLQDIVIDQSQYRVTGTGYAPDGQIFKNDIAIDASQDEKLEMFLTMGQQANDTFLVSENEQWQLNGEPTDAAFLSTYYKAFGQKVPKLKEIDRMPFDSDYRYMARLVENQKGHRFIAIKGSPDKLFELASRSKDFDRDYWLQLAQQFSKTGKRVIAVGYHDVAADENEVTHELLASTGITFLGLAAIIDPPRPEVVKAIEDMRQAGIRVKMITGDSPDTAMAIGRQLGLADDIKAMTGVDVDALNDQELAAIVTKYDVFARTTPQNKLRIVQAFQANGLVTAMTGDGVNDAPALKKADIGVAMGIKGTDVAKDSADMVLANDDFSTIKIAIEQGRRLYDNIRKTILFLLPTSFAEGLIVVMSIFLRQPMPLTPTQLLWINMVSAITIQLAFIFEPAEPGLMNRPPRKTSAKLMNRHDIVQMTYVSVLIAAVGLAVFEILGSSVSFAVASTMVVNIIIFGKIFYLFNIRTEAPVLSRSLWSNPMAFVAVGLMIALQILFTYVPFMQDVFSTADLSWFNWIIVVVTGAIVLVITEIHKYFRLHKQA</sequence>